<dbReference type="Proteomes" id="UP001597478">
    <property type="component" value="Unassembled WGS sequence"/>
</dbReference>
<dbReference type="PANTHER" id="PTHR30528">
    <property type="entry name" value="CYTOPLASMIC PROTEIN"/>
    <property type="match status" value="1"/>
</dbReference>
<dbReference type="Pfam" id="PF06224">
    <property type="entry name" value="AlkZ-like"/>
    <property type="match status" value="1"/>
</dbReference>
<name>A0ABW5W5R4_9PSEU</name>
<keyword evidence="2" id="KW-1185">Reference proteome</keyword>
<sequence>MRTVSPEVARRTALAAQGFADPRPSGPPTRRHLKRVLSRVKLIQLDSVNVAVRAHYAPLFSRLGAYDPALIDEAAWSHSARRPRLLLEYWAHEASLVPVEDWPLLQSGAKRPGWWRGYGRLAEASPSLVDDVLAVVKELGPVGAGTIEKELAGGSRRTPGAWWERSEVKKICEWLFGMGQLTTGTRRGFERLYDLTERVVPPDVLARRVDAAEGARELVARSSEALGIATEADLRDYYRLGPAENRRAVEELVEAGTLEPVRVRGWRQQAYRHTSATAPRAVACRALLCPFDPLIWERARTERLFGFRYRIEIYVPEPQRVHGYYVFPFLLDGDLVARVDLKADRAAGVLRVPGAFAEPGADHGRVAAELAAELAEMAAWLGLDGVAVGERGDLAEALRRAVSPAAGVTCAVSRPPG</sequence>
<evidence type="ECO:0000313" key="2">
    <source>
        <dbReference type="Proteomes" id="UP001597478"/>
    </source>
</evidence>
<dbReference type="InterPro" id="IPR009351">
    <property type="entry name" value="AlkZ-like"/>
</dbReference>
<dbReference type="EMBL" id="JBHUOF010000007">
    <property type="protein sequence ID" value="MFD2799287.1"/>
    <property type="molecule type" value="Genomic_DNA"/>
</dbReference>
<proteinExistence type="predicted"/>
<gene>
    <name evidence="1" type="ORF">ACFS2C_07785</name>
</gene>
<dbReference type="PANTHER" id="PTHR30528:SF0">
    <property type="entry name" value="CYTOPLASMIC PROTEIN"/>
    <property type="match status" value="1"/>
</dbReference>
<evidence type="ECO:0000313" key="1">
    <source>
        <dbReference type="EMBL" id="MFD2799287.1"/>
    </source>
</evidence>
<dbReference type="RefSeq" id="WP_377385944.1">
    <property type="nucleotide sequence ID" value="NZ_JBHSAN010000006.1"/>
</dbReference>
<comment type="caution">
    <text evidence="1">The sequence shown here is derived from an EMBL/GenBank/DDBJ whole genome shotgun (WGS) entry which is preliminary data.</text>
</comment>
<reference evidence="2" key="1">
    <citation type="journal article" date="2019" name="Int. J. Syst. Evol. Microbiol.">
        <title>The Global Catalogue of Microorganisms (GCM) 10K type strain sequencing project: providing services to taxonomists for standard genome sequencing and annotation.</title>
        <authorList>
            <consortium name="The Broad Institute Genomics Platform"/>
            <consortium name="The Broad Institute Genome Sequencing Center for Infectious Disease"/>
            <person name="Wu L."/>
            <person name="Ma J."/>
        </authorList>
    </citation>
    <scope>NUCLEOTIDE SEQUENCE [LARGE SCALE GENOMIC DNA]</scope>
    <source>
        <strain evidence="2">IBRC-M 10906</strain>
    </source>
</reference>
<accession>A0ABW5W5R4</accession>
<organism evidence="1 2">
    <name type="scientific">Prauserella oleivorans</name>
    <dbReference type="NCBI Taxonomy" id="1478153"/>
    <lineage>
        <taxon>Bacteria</taxon>
        <taxon>Bacillati</taxon>
        <taxon>Actinomycetota</taxon>
        <taxon>Actinomycetes</taxon>
        <taxon>Pseudonocardiales</taxon>
        <taxon>Pseudonocardiaceae</taxon>
        <taxon>Prauserella</taxon>
    </lineage>
</organism>
<protein>
    <submittedName>
        <fullName evidence="1">Winged helix-turn-helix domain-containing protein</fullName>
    </submittedName>
</protein>